<dbReference type="InterPro" id="IPR050557">
    <property type="entry name" value="RTX_toxin/Mannuronan_C5-epim"/>
</dbReference>
<dbReference type="EMBL" id="LMTZ01000029">
    <property type="protein sequence ID" value="KST69264.1"/>
    <property type="molecule type" value="Genomic_DNA"/>
</dbReference>
<dbReference type="OrthoDB" id="505784at2"/>
<feature type="region of interest" description="Disordered" evidence="3">
    <location>
        <begin position="339"/>
        <end position="360"/>
    </location>
</feature>
<dbReference type="RefSeq" id="WP_027844936.1">
    <property type="nucleotide sequence ID" value="NZ_LMTZ01000029.1"/>
</dbReference>
<dbReference type="InterPro" id="IPR006626">
    <property type="entry name" value="PbH1"/>
</dbReference>
<dbReference type="Proteomes" id="UP000053372">
    <property type="component" value="Unassembled WGS sequence"/>
</dbReference>
<dbReference type="GO" id="GO:0005576">
    <property type="term" value="C:extracellular region"/>
    <property type="evidence" value="ECO:0007669"/>
    <property type="project" value="UniProtKB-SubCell"/>
</dbReference>
<evidence type="ECO:0000256" key="2">
    <source>
        <dbReference type="ARBA" id="ARBA00022525"/>
    </source>
</evidence>
<dbReference type="SUPFAM" id="SSF51126">
    <property type="entry name" value="Pectin lyase-like"/>
    <property type="match status" value="1"/>
</dbReference>
<proteinExistence type="predicted"/>
<sequence length="1817" mass="188480">MAATEEKSQTNTLVGTTLKDILKGSGDDDLLQGLDGNDLLIGDDGDDTLEGGSGNDAIFAGGGDDSLDGGEGDDSLSGDDGGDILKGGSGDDVIVAGDDGDLLIGSEGADLLSGGKDEDTASYESSKLGVRVDLSTGLGSGGDGEGDKLSGIENLIGSEREDTLIGDRDDNVLEGGRGADFINGGSGSDTASYKSSDSGVSINLKIMTSAGGDAQGDNLAGIENLIGSSQADNLVGDDGDNILEGGGGADSLVGGEGIDSASYKSSESGVSIDLEKMTFAGGDAQGDNAEGDNLVGIENLIGSGKEDNLVGDRGNNALFGEDGDDSIFGGLGVDTLDGGDDDDSLVGGAGNDELDGGDDDDLLIGGVGEDTIVGGDGEDTASYKGSNSSVKVNLLAGTGSGGDAKGDVLSEIENLQGSQQGDTLVGNDSENIIEGGAGGDTLDGGADEDTASYEHSTTGVKVNLALGSGSDGDAAGDKLSNIENLKGSSNSDILIGDRDRNVIEGGDGADTVDGGAGDDILKGGDGADYLVGSEGNDTASYEDSSAGVTVNLSTGIGNDGDAEGDNLKEVENLVGSEQDDRLIGNDDANIFAGGVGADFLDGGLGTDTATYENSEDGVEVDLTAEVGNQGDAQGDRLTNIENIIGSEDEDKLIGNDGDNSFFGRDEEDELRGNGGDDYLSGGKDDDTLFGGSGKDTLKGDSGSDTLEGGSDGDVIDGGAGIDTVSYRDSQSVNINLATGVVSGGDANGDSLLNIENIIGSGGEDILRGDSRNNVLEGGAGGDFLDGGIGSDTASYKNSQVGVNLNLSANRFSGGDAQGDHRLVNIENLSGSEQDDIIVGDEHKNTLRGLDGADQLQGKGGDDKIYAGEGNDTLEGGSGNDVLEGNEDDDKLFGNEGNDALEGGTGNDTIEGGVGFDLLSGEDGDDFLKGGASNDTLKGGSKNDKLFGEAGADRLNGGSENDFLDGGSGNDLLVGNTGDDTIEGGSGNDTLVGGIDTDILTGGADADIFQFKQRKNSSLDRGFDRITDLQIGIDTIDGPQAVSASEITQLGNANSLDASDIKAVLTKDIFTENKAAIFTLGNRTFLAFNDGNAGFSEINDGVIEITGYKGKLSELEITDSNTSKSEPAKVTRSKPTAFPQTNKNINRSNYSIDFTKSKPKRILIDNANEIDDAIVKAKPGDSLVLKDGIYRDLSVHLNQPGIEFRAETPGGVTITGSSDIYIEADHVSVSGFKFDRITDDMAVVQFSGARYSRLSNNAFYDSGNGVKDHIIDLGSSSQYNRVDRNLMVGNKSIGIAVGGTRKISSKRDNIEQLNNWYNRIERNYLKDVPYPGGRVNGREGIQLGQLKNSADAGITGRTIVEYNLLENVDYDPEVISVKTNDNIIRFNTIRGSKNGGLVVRAGDDNLVEGNFIFDAKEGIRINGTNTKVINNHIEGTKRGIRFRYEPSNATVGNNIIINTRNVGITAEIEPDFPWSANIYNNILQSDKGILFDGSLNLGEVSTIGNIIRPQGTAKLGLLPGRSPGRNIFQNNSKLFKSNELDQHHSKISAIDGSIFQDSDNNQTRINNRSISPILVDNKPLTSNNVGAFWTTGTGGQKLSTNTSKFLYGTSNNDFLNAAQSKRRNILYGKDGNDDIIVGTNNFAFGGNGNDLLEAQFGSGRNLLFGGNGNDQITVRNHDRAYGGDGDDLFNAQYSIGGNYIHGGNGNDEFLLGTGDRVLGGRGRDRFFAYSGGNNTISGGEGADEFWLANGDIPDSPNTITDFQVGVDVLVSSGLGLTFKDLKFFQEKGNTTIATENTKLIILQEVEAHTLTESHFIFM</sequence>
<reference evidence="4 5" key="1">
    <citation type="journal article" date="2015" name="Genome Announc.">
        <title>Draft Genome of the Euendolithic (true boring) Cyanobacterium Mastigocoleus testarum strain BC008.</title>
        <authorList>
            <person name="Guida B.S."/>
            <person name="Garcia-Pichel F."/>
        </authorList>
    </citation>
    <scope>NUCLEOTIDE SEQUENCE [LARGE SCALE GENOMIC DNA]</scope>
    <source>
        <strain evidence="4 5">BC008</strain>
    </source>
</reference>
<keyword evidence="5" id="KW-1185">Reference proteome</keyword>
<evidence type="ECO:0000313" key="4">
    <source>
        <dbReference type="EMBL" id="KST69264.1"/>
    </source>
</evidence>
<feature type="region of interest" description="Disordered" evidence="3">
    <location>
        <begin position="42"/>
        <end position="89"/>
    </location>
</feature>
<dbReference type="PANTHER" id="PTHR38340">
    <property type="entry name" value="S-LAYER PROTEIN"/>
    <property type="match status" value="1"/>
</dbReference>
<dbReference type="InterPro" id="IPR001343">
    <property type="entry name" value="Hemolysn_Ca-bd"/>
</dbReference>
<protein>
    <recommendedName>
        <fullName evidence="6">Right handed beta helix domain-containing protein</fullName>
    </recommendedName>
</protein>
<evidence type="ECO:0000313" key="5">
    <source>
        <dbReference type="Proteomes" id="UP000053372"/>
    </source>
</evidence>
<dbReference type="InterPro" id="IPR011049">
    <property type="entry name" value="Serralysin-like_metalloprot_C"/>
</dbReference>
<dbReference type="Pfam" id="PF14592">
    <property type="entry name" value="Chondroitinas_B"/>
    <property type="match status" value="1"/>
</dbReference>
<feature type="region of interest" description="Disordered" evidence="3">
    <location>
        <begin position="867"/>
        <end position="906"/>
    </location>
</feature>
<accession>A0A0V7ZXE7</accession>
<comment type="caution">
    <text evidence="4">The sequence shown here is derived from an EMBL/GenBank/DDBJ whole genome shotgun (WGS) entry which is preliminary data.</text>
</comment>
<name>A0A0V7ZXE7_9CYAN</name>
<feature type="region of interest" description="Disordered" evidence="3">
    <location>
        <begin position="649"/>
        <end position="714"/>
    </location>
</feature>
<dbReference type="PROSITE" id="PS00330">
    <property type="entry name" value="HEMOLYSIN_CALCIUM"/>
    <property type="match status" value="10"/>
</dbReference>
<evidence type="ECO:0008006" key="6">
    <source>
        <dbReference type="Google" id="ProtNLM"/>
    </source>
</evidence>
<comment type="subcellular location">
    <subcellularLocation>
        <location evidence="1">Secreted</location>
    </subcellularLocation>
</comment>
<dbReference type="InterPro" id="IPR048165">
    <property type="entry name" value="Bluetail_dom"/>
</dbReference>
<organism evidence="4 5">
    <name type="scientific">Mastigocoleus testarum BC008</name>
    <dbReference type="NCBI Taxonomy" id="371196"/>
    <lineage>
        <taxon>Bacteria</taxon>
        <taxon>Bacillati</taxon>
        <taxon>Cyanobacteriota</taxon>
        <taxon>Cyanophyceae</taxon>
        <taxon>Nostocales</taxon>
        <taxon>Hapalosiphonaceae</taxon>
        <taxon>Mastigocoleus</taxon>
    </lineage>
</organism>
<dbReference type="PANTHER" id="PTHR38340:SF1">
    <property type="entry name" value="S-LAYER PROTEIN"/>
    <property type="match status" value="1"/>
</dbReference>
<keyword evidence="2" id="KW-0964">Secreted</keyword>
<dbReference type="InterPro" id="IPR011050">
    <property type="entry name" value="Pectin_lyase_fold/virulence"/>
</dbReference>
<dbReference type="Gene3D" id="2.160.20.10">
    <property type="entry name" value="Single-stranded right-handed beta-helix, Pectin lyase-like"/>
    <property type="match status" value="1"/>
</dbReference>
<dbReference type="NCBIfam" id="NF041519">
    <property type="entry name" value="bluetail"/>
    <property type="match status" value="1"/>
</dbReference>
<dbReference type="SMART" id="SM00710">
    <property type="entry name" value="PbH1"/>
    <property type="match status" value="5"/>
</dbReference>
<evidence type="ECO:0000256" key="1">
    <source>
        <dbReference type="ARBA" id="ARBA00004613"/>
    </source>
</evidence>
<dbReference type="InterPro" id="IPR039513">
    <property type="entry name" value="PL-6"/>
</dbReference>
<dbReference type="Pfam" id="PF00353">
    <property type="entry name" value="HemolysinCabind"/>
    <property type="match status" value="19"/>
</dbReference>
<feature type="compositionally biased region" description="Acidic residues" evidence="3">
    <location>
        <begin position="65"/>
        <end position="82"/>
    </location>
</feature>
<dbReference type="InterPro" id="IPR018511">
    <property type="entry name" value="Hemolysin-typ_Ca-bd_CS"/>
</dbReference>
<dbReference type="Gene3D" id="2.150.10.10">
    <property type="entry name" value="Serralysin-like metalloprotease, C-terminal"/>
    <property type="match status" value="15"/>
</dbReference>
<evidence type="ECO:0000256" key="3">
    <source>
        <dbReference type="SAM" id="MobiDB-lite"/>
    </source>
</evidence>
<dbReference type="GO" id="GO:0005509">
    <property type="term" value="F:calcium ion binding"/>
    <property type="evidence" value="ECO:0007669"/>
    <property type="project" value="InterPro"/>
</dbReference>
<dbReference type="PRINTS" id="PR00313">
    <property type="entry name" value="CABNDNGRPT"/>
</dbReference>
<dbReference type="InterPro" id="IPR012334">
    <property type="entry name" value="Pectin_lyas_fold"/>
</dbReference>
<dbReference type="SUPFAM" id="SSF51120">
    <property type="entry name" value="beta-Roll"/>
    <property type="match status" value="8"/>
</dbReference>
<gene>
    <name evidence="4" type="ORF">BC008_03495</name>
</gene>